<gene>
    <name evidence="1" type="ORF">DICPUDRAFT_154685</name>
</gene>
<evidence type="ECO:0000313" key="1">
    <source>
        <dbReference type="EMBL" id="EGC33283.1"/>
    </source>
</evidence>
<name>F0ZRZ8_DICPU</name>
<sequence length="62" mass="7095">MLTSAPLIEGISQISWPAINTKKDAQYYPVECDQHLLTKLDKPFLGNLKETVFMVQEKQEKS</sequence>
<dbReference type="Proteomes" id="UP000001064">
    <property type="component" value="Unassembled WGS sequence"/>
</dbReference>
<dbReference type="AlphaFoldDB" id="F0ZRZ8"/>
<evidence type="ECO:0000313" key="2">
    <source>
        <dbReference type="Proteomes" id="UP000001064"/>
    </source>
</evidence>
<proteinExistence type="predicted"/>
<protein>
    <submittedName>
        <fullName evidence="1">Uncharacterized protein</fullName>
    </submittedName>
</protein>
<dbReference type="InParanoid" id="F0ZRZ8"/>
<keyword evidence="2" id="KW-1185">Reference proteome</keyword>
<dbReference type="GeneID" id="10504540"/>
<dbReference type="KEGG" id="dpp:DICPUDRAFT_154685"/>
<dbReference type="VEuPathDB" id="AmoebaDB:DICPUDRAFT_154685"/>
<reference evidence="2" key="1">
    <citation type="journal article" date="2011" name="Genome Biol.">
        <title>Comparative genomics of the social amoebae Dictyostelium discoideum and Dictyostelium purpureum.</title>
        <authorList>
            <consortium name="US DOE Joint Genome Institute (JGI-PGF)"/>
            <person name="Sucgang R."/>
            <person name="Kuo A."/>
            <person name="Tian X."/>
            <person name="Salerno W."/>
            <person name="Parikh A."/>
            <person name="Feasley C.L."/>
            <person name="Dalin E."/>
            <person name="Tu H."/>
            <person name="Huang E."/>
            <person name="Barry K."/>
            <person name="Lindquist E."/>
            <person name="Shapiro H."/>
            <person name="Bruce D."/>
            <person name="Schmutz J."/>
            <person name="Salamov A."/>
            <person name="Fey P."/>
            <person name="Gaudet P."/>
            <person name="Anjard C."/>
            <person name="Babu M.M."/>
            <person name="Basu S."/>
            <person name="Bushmanova Y."/>
            <person name="van der Wel H."/>
            <person name="Katoh-Kurasawa M."/>
            <person name="Dinh C."/>
            <person name="Coutinho P.M."/>
            <person name="Saito T."/>
            <person name="Elias M."/>
            <person name="Schaap P."/>
            <person name="Kay R.R."/>
            <person name="Henrissat B."/>
            <person name="Eichinger L."/>
            <person name="Rivero F."/>
            <person name="Putnam N.H."/>
            <person name="West C.M."/>
            <person name="Loomis W.F."/>
            <person name="Chisholm R.L."/>
            <person name="Shaulsky G."/>
            <person name="Strassmann J.E."/>
            <person name="Queller D.C."/>
            <person name="Kuspa A."/>
            <person name="Grigoriev I.V."/>
        </authorList>
    </citation>
    <scope>NUCLEOTIDE SEQUENCE [LARGE SCALE GENOMIC DNA]</scope>
    <source>
        <strain evidence="2">QSDP1</strain>
    </source>
</reference>
<accession>F0ZRZ8</accession>
<dbReference type="RefSeq" id="XP_003290184.1">
    <property type="nucleotide sequence ID" value="XM_003290136.1"/>
</dbReference>
<organism evidence="1 2">
    <name type="scientific">Dictyostelium purpureum</name>
    <name type="common">Slime mold</name>
    <dbReference type="NCBI Taxonomy" id="5786"/>
    <lineage>
        <taxon>Eukaryota</taxon>
        <taxon>Amoebozoa</taxon>
        <taxon>Evosea</taxon>
        <taxon>Eumycetozoa</taxon>
        <taxon>Dictyostelia</taxon>
        <taxon>Dictyosteliales</taxon>
        <taxon>Dictyosteliaceae</taxon>
        <taxon>Dictyostelium</taxon>
    </lineage>
</organism>
<dbReference type="EMBL" id="GL871149">
    <property type="protein sequence ID" value="EGC33283.1"/>
    <property type="molecule type" value="Genomic_DNA"/>
</dbReference>